<organism evidence="2 3">
    <name type="scientific">Lysinibacillus louembei</name>
    <dbReference type="NCBI Taxonomy" id="1470088"/>
    <lineage>
        <taxon>Bacteria</taxon>
        <taxon>Bacillati</taxon>
        <taxon>Bacillota</taxon>
        <taxon>Bacilli</taxon>
        <taxon>Bacillales</taxon>
        <taxon>Bacillaceae</taxon>
        <taxon>Lysinibacillus</taxon>
    </lineage>
</organism>
<evidence type="ECO:0000313" key="3">
    <source>
        <dbReference type="Proteomes" id="UP001322664"/>
    </source>
</evidence>
<proteinExistence type="predicted"/>
<name>A0ABZ0RSJ6_9BACI</name>
<dbReference type="Pfam" id="PF20251">
    <property type="entry name" value="Big_14"/>
    <property type="match status" value="1"/>
</dbReference>
<gene>
    <name evidence="2" type="ORF">R6U77_15090</name>
</gene>
<dbReference type="EMBL" id="CP137624">
    <property type="protein sequence ID" value="WPK11202.1"/>
    <property type="molecule type" value="Genomic_DNA"/>
</dbReference>
<keyword evidence="3" id="KW-1185">Reference proteome</keyword>
<accession>A0ABZ0RSJ6</accession>
<dbReference type="Proteomes" id="UP001322664">
    <property type="component" value="Chromosome"/>
</dbReference>
<sequence length="154" mass="17197">MKKLFLIVTAIYLALAGCSQKQKDSTEEPTKFEAINNLDGVTMIAKEGAVSATGLTVILENNSDKEITYGADFLLEKKIKGKWYQVPFAIGGNHAFTDIGYSLASFNVREVEIDWGWLYGSLDHGEYRIAKEIVDFRNAGGYDKYHLVAEFTVE</sequence>
<reference evidence="2 3" key="1">
    <citation type="submission" date="2023-09" db="EMBL/GenBank/DDBJ databases">
        <authorList>
            <person name="Page C.A."/>
            <person name="Perez-Diaz I.M."/>
        </authorList>
    </citation>
    <scope>NUCLEOTIDE SEQUENCE [LARGE SCALE GENOMIC DNA]</scope>
    <source>
        <strain evidence="2 3">Ll15</strain>
    </source>
</reference>
<evidence type="ECO:0000259" key="1">
    <source>
        <dbReference type="Pfam" id="PF20251"/>
    </source>
</evidence>
<dbReference type="RefSeq" id="WP_319836272.1">
    <property type="nucleotide sequence ID" value="NZ_CP137624.1"/>
</dbReference>
<dbReference type="InterPro" id="IPR046878">
    <property type="entry name" value="Big_14"/>
</dbReference>
<dbReference type="PROSITE" id="PS51257">
    <property type="entry name" value="PROKAR_LIPOPROTEIN"/>
    <property type="match status" value="1"/>
</dbReference>
<evidence type="ECO:0000313" key="2">
    <source>
        <dbReference type="EMBL" id="WPK11202.1"/>
    </source>
</evidence>
<feature type="domain" description="Bacterial Ig-like" evidence="1">
    <location>
        <begin position="40"/>
        <end position="151"/>
    </location>
</feature>
<protein>
    <submittedName>
        <fullName evidence="2">Immunoglobulin-like domain-containing protein</fullName>
    </submittedName>
</protein>